<comment type="subcellular location">
    <subcellularLocation>
        <location evidence="1">Membrane</location>
    </subcellularLocation>
</comment>
<keyword evidence="2 5" id="KW-0812">Transmembrane</keyword>
<reference evidence="6" key="1">
    <citation type="submission" date="2025-08" db="UniProtKB">
        <authorList>
            <consortium name="Ensembl"/>
        </authorList>
    </citation>
    <scope>IDENTIFICATION</scope>
</reference>
<keyword evidence="3 5" id="KW-1133">Transmembrane helix</keyword>
<keyword evidence="7" id="KW-1185">Reference proteome</keyword>
<accession>A0A8C5SND3</accession>
<dbReference type="AlphaFoldDB" id="A0A8C5SND3"/>
<evidence type="ECO:0000256" key="2">
    <source>
        <dbReference type="ARBA" id="ARBA00022692"/>
    </source>
</evidence>
<feature type="transmembrane region" description="Helical" evidence="5">
    <location>
        <begin position="60"/>
        <end position="82"/>
    </location>
</feature>
<evidence type="ECO:0000313" key="6">
    <source>
        <dbReference type="Ensembl" id="ENSLLTP00000020183.1"/>
    </source>
</evidence>
<dbReference type="GeneTree" id="ENSGT01150000286913"/>
<feature type="transmembrane region" description="Helical" evidence="5">
    <location>
        <begin position="26"/>
        <end position="48"/>
    </location>
</feature>
<dbReference type="Ensembl" id="ENSLLTT00000020927.1">
    <property type="protein sequence ID" value="ENSLLTP00000020183.1"/>
    <property type="gene ID" value="ENSLLTG00000015119.1"/>
</dbReference>
<evidence type="ECO:0000256" key="3">
    <source>
        <dbReference type="ARBA" id="ARBA00022989"/>
    </source>
</evidence>
<evidence type="ECO:0000313" key="7">
    <source>
        <dbReference type="Proteomes" id="UP000694406"/>
    </source>
</evidence>
<dbReference type="Proteomes" id="UP000694406">
    <property type="component" value="Unplaced"/>
</dbReference>
<organism evidence="6 7">
    <name type="scientific">Laticauda laticaudata</name>
    <name type="common">Blue-ringed sea krait</name>
    <name type="synonym">Blue-lipped sea krait</name>
    <dbReference type="NCBI Taxonomy" id="8630"/>
    <lineage>
        <taxon>Eukaryota</taxon>
        <taxon>Metazoa</taxon>
        <taxon>Chordata</taxon>
        <taxon>Craniata</taxon>
        <taxon>Vertebrata</taxon>
        <taxon>Euteleostomi</taxon>
        <taxon>Lepidosauria</taxon>
        <taxon>Squamata</taxon>
        <taxon>Bifurcata</taxon>
        <taxon>Unidentata</taxon>
        <taxon>Episquamata</taxon>
        <taxon>Toxicofera</taxon>
        <taxon>Serpentes</taxon>
        <taxon>Colubroidea</taxon>
        <taxon>Elapidae</taxon>
        <taxon>Laticaudinae</taxon>
        <taxon>Laticauda</taxon>
    </lineage>
</organism>
<keyword evidence="4 5" id="KW-0472">Membrane</keyword>
<reference evidence="6" key="2">
    <citation type="submission" date="2025-09" db="UniProtKB">
        <authorList>
            <consortium name="Ensembl"/>
        </authorList>
    </citation>
    <scope>IDENTIFICATION</scope>
</reference>
<evidence type="ECO:0000256" key="4">
    <source>
        <dbReference type="ARBA" id="ARBA00023136"/>
    </source>
</evidence>
<dbReference type="SUPFAM" id="SSF81321">
    <property type="entry name" value="Family A G protein-coupled receptor-like"/>
    <property type="match status" value="1"/>
</dbReference>
<evidence type="ECO:0000256" key="1">
    <source>
        <dbReference type="ARBA" id="ARBA00004370"/>
    </source>
</evidence>
<dbReference type="Pfam" id="PF00001">
    <property type="entry name" value="7tm_1"/>
    <property type="match status" value="1"/>
</dbReference>
<dbReference type="PANTHER" id="PTHR48001">
    <property type="entry name" value="OLFACTORY RECEPTOR"/>
    <property type="match status" value="1"/>
</dbReference>
<evidence type="ECO:0008006" key="8">
    <source>
        <dbReference type="Google" id="ProtNLM"/>
    </source>
</evidence>
<protein>
    <recommendedName>
        <fullName evidence="8">G-protein coupled receptors family 1 profile domain-containing protein</fullName>
    </recommendedName>
</protein>
<dbReference type="Gene3D" id="1.20.1070.10">
    <property type="entry name" value="Rhodopsin 7-helix transmembrane proteins"/>
    <property type="match status" value="1"/>
</dbReference>
<proteinExistence type="predicted"/>
<sequence length="106" mass="12384">MGQTNHSFVKEFVFVGFSREQVPNQYLFVIVLSMYLITLVRNSFIIIAIHSDTRFSTPMYFFLGNLSFLDICFTHCVVPQLLSKNLSKNSLFQQMHDSALHLFNLW</sequence>
<dbReference type="GO" id="GO:0004930">
    <property type="term" value="F:G protein-coupled receptor activity"/>
    <property type="evidence" value="ECO:0007669"/>
    <property type="project" value="InterPro"/>
</dbReference>
<name>A0A8C5SND3_LATLA</name>
<dbReference type="GO" id="GO:0016020">
    <property type="term" value="C:membrane"/>
    <property type="evidence" value="ECO:0007669"/>
    <property type="project" value="UniProtKB-SubCell"/>
</dbReference>
<evidence type="ECO:0000256" key="5">
    <source>
        <dbReference type="SAM" id="Phobius"/>
    </source>
</evidence>
<dbReference type="InterPro" id="IPR000276">
    <property type="entry name" value="GPCR_Rhodpsn"/>
</dbReference>